<evidence type="ECO:0000256" key="2">
    <source>
        <dbReference type="ARBA" id="ARBA00023027"/>
    </source>
</evidence>
<dbReference type="InterPro" id="IPR002938">
    <property type="entry name" value="FAD-bd"/>
</dbReference>
<gene>
    <name evidence="5" type="ORF">GCM10023226_20430</name>
</gene>
<dbReference type="NCBIfam" id="NF006091">
    <property type="entry name" value="PRK08243.1"/>
    <property type="match status" value="1"/>
</dbReference>
<dbReference type="EMBL" id="BAABIM010000002">
    <property type="protein sequence ID" value="GAA4683197.1"/>
    <property type="molecule type" value="Genomic_DNA"/>
</dbReference>
<evidence type="ECO:0000259" key="4">
    <source>
        <dbReference type="Pfam" id="PF01494"/>
    </source>
</evidence>
<sequence length="427" mass="46897">MTLTRTQVGIVGGGPAGLMLAHLLHVAGIESVVVETRSRREIEQTHRAGILERDSVRLLVESGASDRVLRDGHEHTGIDLRFGGVSHRIDFQTLVGASTWLYPQTEVFVDLADARSRDGGDVRFEVSGVSVLDVTTDRPGIRYTDAEGGEHEVRCDVVVGADGSRSTTRALVADRRQYFREYPFAWFGILCEAPPSASELVYARSEHGFALVSQRTESVQRMYFQCDPTTSADDWSEDRIWAQLQADLDGEDGFELRTGRILEKTVLPFRSFVCEPMRHGNLLLAGDAAHTVPPTGAKGLNLALADVRVLAEVLERAISRQDRTALEEYTPRALSRVWRAQHFSYWMTTMLHRSAEASDFDERRQLGELESVVGSESGSRYLAEAYTGWPEPTQSTTISATRSTAAEASSAREASASSTVSGTASGT</sequence>
<comment type="caution">
    <text evidence="5">The sequence shown here is derived from an EMBL/GenBank/DDBJ whole genome shotgun (WGS) entry which is preliminary data.</text>
</comment>
<evidence type="ECO:0000313" key="5">
    <source>
        <dbReference type="EMBL" id="GAA4683197.1"/>
    </source>
</evidence>
<dbReference type="SUPFAM" id="SSF54373">
    <property type="entry name" value="FAD-linked reductases, C-terminal domain"/>
    <property type="match status" value="1"/>
</dbReference>
<dbReference type="PRINTS" id="PR00420">
    <property type="entry name" value="RNGMNOXGNASE"/>
</dbReference>
<keyword evidence="2" id="KW-0520">NAD</keyword>
<dbReference type="PANTHER" id="PTHR43476:SF4">
    <property type="entry name" value="BLR0106 PROTEIN"/>
    <property type="match status" value="1"/>
</dbReference>
<dbReference type="SUPFAM" id="SSF51905">
    <property type="entry name" value="FAD/NAD(P)-binding domain"/>
    <property type="match status" value="1"/>
</dbReference>
<proteinExistence type="predicted"/>
<evidence type="ECO:0000256" key="1">
    <source>
        <dbReference type="ARBA" id="ARBA00023002"/>
    </source>
</evidence>
<keyword evidence="1" id="KW-0560">Oxidoreductase</keyword>
<dbReference type="Proteomes" id="UP001500621">
    <property type="component" value="Unassembled WGS sequence"/>
</dbReference>
<dbReference type="Gene3D" id="3.50.50.60">
    <property type="entry name" value="FAD/NAD(P)-binding domain"/>
    <property type="match status" value="1"/>
</dbReference>
<dbReference type="InterPro" id="IPR050631">
    <property type="entry name" value="PheA/TfdB_FAD_monoxygenase"/>
</dbReference>
<evidence type="ECO:0000256" key="3">
    <source>
        <dbReference type="SAM" id="MobiDB-lite"/>
    </source>
</evidence>
<name>A0ABP8W722_9ACTN</name>
<dbReference type="Gene3D" id="3.30.9.10">
    <property type="entry name" value="D-Amino Acid Oxidase, subunit A, domain 2"/>
    <property type="match status" value="1"/>
</dbReference>
<evidence type="ECO:0000313" key="6">
    <source>
        <dbReference type="Proteomes" id="UP001500621"/>
    </source>
</evidence>
<organism evidence="5 6">
    <name type="scientific">Nocardioides nanhaiensis</name>
    <dbReference type="NCBI Taxonomy" id="1476871"/>
    <lineage>
        <taxon>Bacteria</taxon>
        <taxon>Bacillati</taxon>
        <taxon>Actinomycetota</taxon>
        <taxon>Actinomycetes</taxon>
        <taxon>Propionibacteriales</taxon>
        <taxon>Nocardioidaceae</taxon>
        <taxon>Nocardioides</taxon>
    </lineage>
</organism>
<reference evidence="6" key="1">
    <citation type="journal article" date="2019" name="Int. J. Syst. Evol. Microbiol.">
        <title>The Global Catalogue of Microorganisms (GCM) 10K type strain sequencing project: providing services to taxonomists for standard genome sequencing and annotation.</title>
        <authorList>
            <consortium name="The Broad Institute Genomics Platform"/>
            <consortium name="The Broad Institute Genome Sequencing Center for Infectious Disease"/>
            <person name="Wu L."/>
            <person name="Ma J."/>
        </authorList>
    </citation>
    <scope>NUCLEOTIDE SEQUENCE [LARGE SCALE GENOMIC DNA]</scope>
    <source>
        <strain evidence="6">JCM 18127</strain>
    </source>
</reference>
<dbReference type="InterPro" id="IPR036188">
    <property type="entry name" value="FAD/NAD-bd_sf"/>
</dbReference>
<dbReference type="Pfam" id="PF01494">
    <property type="entry name" value="FAD_binding_3"/>
    <property type="match status" value="1"/>
</dbReference>
<accession>A0ABP8W722</accession>
<keyword evidence="6" id="KW-1185">Reference proteome</keyword>
<dbReference type="PANTHER" id="PTHR43476">
    <property type="entry name" value="3-(3-HYDROXY-PHENYL)PROPIONATE/3-HYDROXYCINNAMIC ACID HYDROXYLASE"/>
    <property type="match status" value="1"/>
</dbReference>
<feature type="compositionally biased region" description="Low complexity" evidence="3">
    <location>
        <begin position="395"/>
        <end position="427"/>
    </location>
</feature>
<feature type="domain" description="FAD-binding" evidence="4">
    <location>
        <begin position="5"/>
        <end position="343"/>
    </location>
</feature>
<protein>
    <submittedName>
        <fullName evidence="5">4-hydroxybenzoate 3-monooxygenase</fullName>
    </submittedName>
</protein>
<dbReference type="RefSeq" id="WP_345265385.1">
    <property type="nucleotide sequence ID" value="NZ_BAABIM010000002.1"/>
</dbReference>
<feature type="region of interest" description="Disordered" evidence="3">
    <location>
        <begin position="390"/>
        <end position="427"/>
    </location>
</feature>